<dbReference type="InterPro" id="IPR017853">
    <property type="entry name" value="GH"/>
</dbReference>
<organism evidence="2 3">
    <name type="scientific">Robiginitalea marina</name>
    <dbReference type="NCBI Taxonomy" id="2954105"/>
    <lineage>
        <taxon>Bacteria</taxon>
        <taxon>Pseudomonadati</taxon>
        <taxon>Bacteroidota</taxon>
        <taxon>Flavobacteriia</taxon>
        <taxon>Flavobacteriales</taxon>
        <taxon>Flavobacteriaceae</taxon>
        <taxon>Robiginitalea</taxon>
    </lineage>
</organism>
<keyword evidence="3" id="KW-1185">Reference proteome</keyword>
<dbReference type="Gene3D" id="2.60.40.1180">
    <property type="entry name" value="Golgi alpha-mannosidase II"/>
    <property type="match status" value="1"/>
</dbReference>
<dbReference type="InterPro" id="IPR013780">
    <property type="entry name" value="Glyco_hydro_b"/>
</dbReference>
<dbReference type="Gene3D" id="1.10.1740.10">
    <property type="match status" value="1"/>
</dbReference>
<dbReference type="PANTHER" id="PTHR10357">
    <property type="entry name" value="ALPHA-AMYLASE FAMILY MEMBER"/>
    <property type="match status" value="1"/>
</dbReference>
<dbReference type="SUPFAM" id="SSF51011">
    <property type="entry name" value="Glycosyl hydrolase domain"/>
    <property type="match status" value="1"/>
</dbReference>
<reference evidence="2 3" key="1">
    <citation type="submission" date="2022-06" db="EMBL/GenBank/DDBJ databases">
        <authorList>
            <person name="Xuan X."/>
        </authorList>
    </citation>
    <scope>NUCLEOTIDE SEQUENCE [LARGE SCALE GENOMIC DNA]</scope>
    <source>
        <strain evidence="2 3">2V75</strain>
    </source>
</reference>
<dbReference type="InterPro" id="IPR045857">
    <property type="entry name" value="O16G_dom_2"/>
</dbReference>
<dbReference type="Pfam" id="PF00128">
    <property type="entry name" value="Alpha-amylase"/>
    <property type="match status" value="1"/>
</dbReference>
<proteinExistence type="predicted"/>
<dbReference type="Gene3D" id="3.90.400.10">
    <property type="entry name" value="Oligo-1,6-glucosidase, Domain 2"/>
    <property type="match status" value="1"/>
</dbReference>
<evidence type="ECO:0000259" key="1">
    <source>
        <dbReference type="SMART" id="SM00642"/>
    </source>
</evidence>
<sequence length="648" mass="73351">MNQAALHRLLAGETLGGTLPASAREALFAKRLAANATLLKDLFFSLYPESHHRETFIGLMQLLQERFRLRPVELQRLDLERLNQGNWYQSEHWVGMQLYVDRFSGDLKGLEEKLPYFEALGINFLHLMPITRRPSGPNDGGYAVNSYTEVDPAYGSEQDLARLTKKFRQKGICLMLDFVVNHTSDEFPWAVKAREGDPEFQGFYYTYPDRSIPDLFEQSLPEVFPETSPGNFTYDAQMQRWVMTVFNSYQWDLNYTNPRVFLSMLENLLALCDKGVDVVRFDALAFLWKKPGTDSQNLPEAHRLIALFRLCLQVVAPGVAILAEAIVAPHEIVKYFGEGALEGNECEIAYHATFMACLWNSVATRKTLLLQRSLNHMPRKPSDGTWINYVRCHDDIGLGFDNAHIAALGWDPGAHRRFLLDYFGQRLSWSPAKGAVFMYNPTTGDGRITGSTASLLGLEKGMEQGDEAEVHRAISKILLLYGIVLASPGIPLVYAGDEIGMLNDYSYMKDPKRAGDSRWMNRPLHDWDAVEQLGREHSPASQIYSGLQHLIRLRKQYPVLADRSNQALHPVGNDHLFVFERKGDTGEGLLVIANFDDQPQVINASWLAALGYVREGAYHNLIDGSTRQVRSGLLETAPFELLWISRFI</sequence>
<evidence type="ECO:0000313" key="2">
    <source>
        <dbReference type="EMBL" id="MCO5724433.1"/>
    </source>
</evidence>
<feature type="domain" description="Glycosyl hydrolase family 13 catalytic" evidence="1">
    <location>
        <begin position="97"/>
        <end position="554"/>
    </location>
</feature>
<comment type="caution">
    <text evidence="2">The sequence shown here is derived from an EMBL/GenBank/DDBJ whole genome shotgun (WGS) entry which is preliminary data.</text>
</comment>
<dbReference type="RefSeq" id="WP_252740812.1">
    <property type="nucleotide sequence ID" value="NZ_JAMXIB010000004.1"/>
</dbReference>
<dbReference type="SMART" id="SM00642">
    <property type="entry name" value="Aamy"/>
    <property type="match status" value="1"/>
</dbReference>
<gene>
    <name evidence="2" type="ORF">NG653_06175</name>
</gene>
<dbReference type="EMBL" id="JAMXIB010000004">
    <property type="protein sequence ID" value="MCO5724433.1"/>
    <property type="molecule type" value="Genomic_DNA"/>
</dbReference>
<dbReference type="InterPro" id="IPR044077">
    <property type="entry name" value="Amylosucrase"/>
</dbReference>
<evidence type="ECO:0000313" key="3">
    <source>
        <dbReference type="Proteomes" id="UP001206312"/>
    </source>
</evidence>
<dbReference type="Gene3D" id="3.20.20.80">
    <property type="entry name" value="Glycosidases"/>
    <property type="match status" value="1"/>
</dbReference>
<dbReference type="InterPro" id="IPR006047">
    <property type="entry name" value="GH13_cat_dom"/>
</dbReference>
<dbReference type="SUPFAM" id="SSF51445">
    <property type="entry name" value="(Trans)glycosidases"/>
    <property type="match status" value="1"/>
</dbReference>
<dbReference type="Proteomes" id="UP001206312">
    <property type="component" value="Unassembled WGS sequence"/>
</dbReference>
<protein>
    <submittedName>
        <fullName evidence="2">Alpha-amylase family protein</fullName>
    </submittedName>
</protein>
<name>A0ABT1AYI4_9FLAO</name>
<dbReference type="CDD" id="cd11324">
    <property type="entry name" value="AmyAc_Amylosucrase"/>
    <property type="match status" value="1"/>
</dbReference>
<dbReference type="PANTHER" id="PTHR10357:SF213">
    <property type="entry name" value="ALPHA AMYLASE CATALYTIC REGION"/>
    <property type="match status" value="1"/>
</dbReference>
<accession>A0ABT1AYI4</accession>